<evidence type="ECO:0000256" key="3">
    <source>
        <dbReference type="ARBA" id="ARBA00022741"/>
    </source>
</evidence>
<reference evidence="9 10" key="1">
    <citation type="submission" date="2019-08" db="EMBL/GenBank/DDBJ databases">
        <authorList>
            <person name="Alioto T."/>
            <person name="Alioto T."/>
            <person name="Gomez Garrido J."/>
        </authorList>
    </citation>
    <scope>NUCLEOTIDE SEQUENCE [LARGE SCALE GENOMIC DNA]</scope>
</reference>
<keyword evidence="4 9" id="KW-0378">Hydrolase</keyword>
<feature type="compositionally biased region" description="Basic residues" evidence="7">
    <location>
        <begin position="594"/>
        <end position="605"/>
    </location>
</feature>
<dbReference type="CDD" id="cd01857">
    <property type="entry name" value="HSR1_MMR1"/>
    <property type="match status" value="1"/>
</dbReference>
<feature type="region of interest" description="Disordered" evidence="7">
    <location>
        <begin position="250"/>
        <end position="274"/>
    </location>
</feature>
<evidence type="ECO:0000256" key="5">
    <source>
        <dbReference type="ARBA" id="ARBA00023134"/>
    </source>
</evidence>
<feature type="compositionally biased region" description="Polar residues" evidence="7">
    <location>
        <begin position="583"/>
        <end position="593"/>
    </location>
</feature>
<dbReference type="OrthoDB" id="61815at2759"/>
<evidence type="ECO:0000256" key="2">
    <source>
        <dbReference type="ARBA" id="ARBA00022490"/>
    </source>
</evidence>
<feature type="region of interest" description="Disordered" evidence="7">
    <location>
        <begin position="583"/>
        <end position="605"/>
    </location>
</feature>
<evidence type="ECO:0000313" key="10">
    <source>
        <dbReference type="Proteomes" id="UP000325440"/>
    </source>
</evidence>
<keyword evidence="2" id="KW-0963">Cytoplasm</keyword>
<dbReference type="GO" id="GO:0005829">
    <property type="term" value="C:cytosol"/>
    <property type="evidence" value="ECO:0007669"/>
    <property type="project" value="TreeGrafter"/>
</dbReference>
<dbReference type="GO" id="GO:0005525">
    <property type="term" value="F:GTP binding"/>
    <property type="evidence" value="ECO:0007669"/>
    <property type="project" value="UniProtKB-KW"/>
</dbReference>
<dbReference type="PANTHER" id="PTHR45709:SF2">
    <property type="entry name" value="LARGE SUBUNIT GTPASE 1 HOMOLOG"/>
    <property type="match status" value="1"/>
</dbReference>
<dbReference type="InterPro" id="IPR030378">
    <property type="entry name" value="G_CP_dom"/>
</dbReference>
<keyword evidence="5" id="KW-0342">GTP-binding</keyword>
<dbReference type="FunFam" id="1.10.1580.10:FF:000008">
    <property type="entry name" value="Large subunit GTPase 1"/>
    <property type="match status" value="1"/>
</dbReference>
<keyword evidence="3" id="KW-0547">Nucleotide-binding</keyword>
<sequence length="616" mass="70775">MGGKKKGGSNHNFGRALIKDRFGRSNRTLNNDSFLHTSDLADGYDWGRLNLQSVTEQSSFEEFLSTAELAGTEFTAEKLNVEFVPESRMVGTLTDDERSKIEKSHLQFKHFIKIPRRPKWDTDTTTEELDSRERQNFLDWRRKLAELQEAEGLVLTPYEKNLDFWRQLWRVVERSDVLVQIVDARNPLLFYCDDLEKYSKEVDKIKTNVLLLNKSDLLTASQRKYWARYFDSRATTVAFYSAKKSEETIEEGNELNQEVEETTDETSDEEIDADDEEWDSADFETDEEEVIGDNEGEIFLFYYFIKIIEVLLFSDECTIFNKNSPKLLSKEELITFFKTIHGNRKRLSDELVTVGLVGYPNVGKSSTINTLLVNKKVSVSSTPGKTKHFQTIYVDKELMLCDCPGLVMPSFVFTKADLIVNGILPIDQMRNHRPPVNLICSQIPRHILEDQYSIMVTKPLEGEDPNRPPTADEFLNAYACSRGYMTANGQPDGSRAARVILKHYVQGRLLFCIAPPGVDQTKFHSFPPPDENRAIKTFTPFENTLLKPNVASGSDLDNTFFHKTTMVAHSKGMKKMDIMGSVNNPAQQASSKPWKNHKEKRNKHEKLRRQFRHLDI</sequence>
<dbReference type="Gene3D" id="3.40.50.300">
    <property type="entry name" value="P-loop containing nucleotide triphosphate hydrolases"/>
    <property type="match status" value="1"/>
</dbReference>
<dbReference type="PROSITE" id="PS51721">
    <property type="entry name" value="G_CP"/>
    <property type="match status" value="1"/>
</dbReference>
<dbReference type="AlphaFoldDB" id="A0A5E4N4V7"/>
<dbReference type="PANTHER" id="PTHR45709">
    <property type="entry name" value="LARGE SUBUNIT GTPASE 1 HOMOLOG-RELATED"/>
    <property type="match status" value="1"/>
</dbReference>
<dbReference type="SUPFAM" id="SSF52540">
    <property type="entry name" value="P-loop containing nucleoside triphosphate hydrolases"/>
    <property type="match status" value="1"/>
</dbReference>
<comment type="subcellular location">
    <subcellularLocation>
        <location evidence="1">Cytoplasm</location>
    </subcellularLocation>
</comment>
<dbReference type="InterPro" id="IPR043358">
    <property type="entry name" value="GNL1-like"/>
</dbReference>
<evidence type="ECO:0000256" key="7">
    <source>
        <dbReference type="SAM" id="MobiDB-lite"/>
    </source>
</evidence>
<gene>
    <name evidence="9" type="ORF">CINCED_3A001168</name>
</gene>
<dbReference type="InterPro" id="IPR006073">
    <property type="entry name" value="GTP-bd"/>
</dbReference>
<accession>A0A5E4N4V7</accession>
<evidence type="ECO:0000256" key="6">
    <source>
        <dbReference type="ARBA" id="ARBA00040145"/>
    </source>
</evidence>
<feature type="domain" description="CP-type G" evidence="8">
    <location>
        <begin position="165"/>
        <end position="409"/>
    </location>
</feature>
<dbReference type="Pfam" id="PF01926">
    <property type="entry name" value="MMR_HSR1"/>
    <property type="match status" value="1"/>
</dbReference>
<dbReference type="Proteomes" id="UP000325440">
    <property type="component" value="Unassembled WGS sequence"/>
</dbReference>
<dbReference type="EMBL" id="CABPRJ010001446">
    <property type="protein sequence ID" value="VVC37378.1"/>
    <property type="molecule type" value="Genomic_DNA"/>
</dbReference>
<dbReference type="InterPro" id="IPR027417">
    <property type="entry name" value="P-loop_NTPase"/>
</dbReference>
<name>A0A5E4N4V7_9HEMI</name>
<dbReference type="InterPro" id="IPR023179">
    <property type="entry name" value="GTP-bd_ortho_bundle_sf"/>
</dbReference>
<proteinExistence type="predicted"/>
<evidence type="ECO:0000256" key="4">
    <source>
        <dbReference type="ARBA" id="ARBA00022801"/>
    </source>
</evidence>
<evidence type="ECO:0000256" key="1">
    <source>
        <dbReference type="ARBA" id="ARBA00004496"/>
    </source>
</evidence>
<protein>
    <recommendedName>
        <fullName evidence="6">Large subunit GTPase 1 homolog</fullName>
    </recommendedName>
</protein>
<keyword evidence="10" id="KW-1185">Reference proteome</keyword>
<dbReference type="GO" id="GO:0000054">
    <property type="term" value="P:ribosomal subunit export from nucleus"/>
    <property type="evidence" value="ECO:0007669"/>
    <property type="project" value="TreeGrafter"/>
</dbReference>
<organism evidence="9 10">
    <name type="scientific">Cinara cedri</name>
    <dbReference type="NCBI Taxonomy" id="506608"/>
    <lineage>
        <taxon>Eukaryota</taxon>
        <taxon>Metazoa</taxon>
        <taxon>Ecdysozoa</taxon>
        <taxon>Arthropoda</taxon>
        <taxon>Hexapoda</taxon>
        <taxon>Insecta</taxon>
        <taxon>Pterygota</taxon>
        <taxon>Neoptera</taxon>
        <taxon>Paraneoptera</taxon>
        <taxon>Hemiptera</taxon>
        <taxon>Sternorrhyncha</taxon>
        <taxon>Aphidomorpha</taxon>
        <taxon>Aphidoidea</taxon>
        <taxon>Aphididae</taxon>
        <taxon>Lachninae</taxon>
        <taxon>Cinara</taxon>
    </lineage>
</organism>
<dbReference type="Gene3D" id="1.10.1580.10">
    <property type="match status" value="1"/>
</dbReference>
<evidence type="ECO:0000259" key="8">
    <source>
        <dbReference type="PROSITE" id="PS51721"/>
    </source>
</evidence>
<dbReference type="GO" id="GO:0003924">
    <property type="term" value="F:GTPase activity"/>
    <property type="evidence" value="ECO:0007669"/>
    <property type="project" value="InterPro"/>
</dbReference>
<evidence type="ECO:0000313" key="9">
    <source>
        <dbReference type="EMBL" id="VVC37378.1"/>
    </source>
</evidence>